<dbReference type="SMART" id="SM00409">
    <property type="entry name" value="IG"/>
    <property type="match status" value="1"/>
</dbReference>
<evidence type="ECO:0000259" key="2">
    <source>
        <dbReference type="PROSITE" id="PS50835"/>
    </source>
</evidence>
<dbReference type="InterPro" id="IPR003599">
    <property type="entry name" value="Ig_sub"/>
</dbReference>
<dbReference type="Pfam" id="PF24518">
    <property type="entry name" value="Ig_CD22"/>
    <property type="match status" value="1"/>
</dbReference>
<dbReference type="PROSITE" id="PS50835">
    <property type="entry name" value="IG_LIKE"/>
    <property type="match status" value="1"/>
</dbReference>
<dbReference type="GeneTree" id="ENSGT01040000240669"/>
<dbReference type="SUPFAM" id="SSF48726">
    <property type="entry name" value="Immunoglobulin"/>
    <property type="match status" value="1"/>
</dbReference>
<accession>A0A669CKW9</accession>
<reference evidence="4" key="1">
    <citation type="submission" date="2012-01" db="EMBL/GenBank/DDBJ databases">
        <title>The Genome Sequence of Oreochromis niloticus (Nile Tilapia).</title>
        <authorList>
            <consortium name="Broad Institute Genome Assembly Team"/>
            <consortium name="Broad Institute Sequencing Platform"/>
            <person name="Di Palma F."/>
            <person name="Johnson J."/>
            <person name="Lander E.S."/>
            <person name="Lindblad-Toh K."/>
        </authorList>
    </citation>
    <scope>NUCLEOTIDE SEQUENCE [LARGE SCALE GENOMIC DNA]</scope>
</reference>
<evidence type="ECO:0000256" key="1">
    <source>
        <dbReference type="SAM" id="Phobius"/>
    </source>
</evidence>
<reference evidence="3" key="3">
    <citation type="submission" date="2025-09" db="UniProtKB">
        <authorList>
            <consortium name="Ensembl"/>
        </authorList>
    </citation>
    <scope>IDENTIFICATION</scope>
</reference>
<dbReference type="Proteomes" id="UP000005207">
    <property type="component" value="Linkage group LG6"/>
</dbReference>
<evidence type="ECO:0000313" key="4">
    <source>
        <dbReference type="Proteomes" id="UP000005207"/>
    </source>
</evidence>
<keyword evidence="4" id="KW-1185">Reference proteome</keyword>
<dbReference type="AlphaFoldDB" id="A0A669CKW9"/>
<dbReference type="Gene3D" id="2.60.40.10">
    <property type="entry name" value="Immunoglobulins"/>
    <property type="match status" value="1"/>
</dbReference>
<dbReference type="PANTHER" id="PTHR46013:SF4">
    <property type="entry name" value="B-CELL RECEPTOR CD22-RELATED"/>
    <property type="match status" value="1"/>
</dbReference>
<keyword evidence="1" id="KW-1133">Transmembrane helix</keyword>
<organism evidence="3 4">
    <name type="scientific">Oreochromis niloticus</name>
    <name type="common">Nile tilapia</name>
    <name type="synonym">Tilapia nilotica</name>
    <dbReference type="NCBI Taxonomy" id="8128"/>
    <lineage>
        <taxon>Eukaryota</taxon>
        <taxon>Metazoa</taxon>
        <taxon>Chordata</taxon>
        <taxon>Craniata</taxon>
        <taxon>Vertebrata</taxon>
        <taxon>Euteleostomi</taxon>
        <taxon>Actinopterygii</taxon>
        <taxon>Neopterygii</taxon>
        <taxon>Teleostei</taxon>
        <taxon>Neoteleostei</taxon>
        <taxon>Acanthomorphata</taxon>
        <taxon>Ovalentaria</taxon>
        <taxon>Cichlomorphae</taxon>
        <taxon>Cichliformes</taxon>
        <taxon>Cichlidae</taxon>
        <taxon>African cichlids</taxon>
        <taxon>Pseudocrenilabrinae</taxon>
        <taxon>Oreochromini</taxon>
        <taxon>Oreochromis</taxon>
    </lineage>
</organism>
<feature type="transmembrane region" description="Helical" evidence="1">
    <location>
        <begin position="48"/>
        <end position="73"/>
    </location>
</feature>
<dbReference type="InterPro" id="IPR007110">
    <property type="entry name" value="Ig-like_dom"/>
</dbReference>
<dbReference type="InterPro" id="IPR013783">
    <property type="entry name" value="Ig-like_fold"/>
</dbReference>
<dbReference type="InterPro" id="IPR036179">
    <property type="entry name" value="Ig-like_dom_sf"/>
</dbReference>
<dbReference type="Ensembl" id="ENSONIT00000044900.1">
    <property type="protein sequence ID" value="ENSONIP00000047985.1"/>
    <property type="gene ID" value="ENSONIG00000031372.1"/>
</dbReference>
<feature type="domain" description="Ig-like" evidence="2">
    <location>
        <begin position="185"/>
        <end position="268"/>
    </location>
</feature>
<evidence type="ECO:0000313" key="3">
    <source>
        <dbReference type="Ensembl" id="ENSONIP00000047985.1"/>
    </source>
</evidence>
<dbReference type="InterPro" id="IPR056386">
    <property type="entry name" value="Ig_CD22"/>
</dbReference>
<sequence length="288" mass="33022">MYANKEEDERVSFFIFCHFFDESTSALQKGLSVIYLHFNGSHRAMRGAAMSVITAVSGFVLLTVTVVLGQYGWGVTYTSTQICAVKGSTVEIRCTYTYPSRQYNPYRVVRTFWLTKESNNEPVDLRTDPEYSGRVQYQCENNDCTLRITDLRESDSAEYRFKFITNHEGGKYSGVPGVTLTVTDPQLQVHVRRSTVNSYSNWTELTCHNNCQLPDQSSYIWYRNGHKLSSEKQYLHLNTFDSVDSFHCAVKGYEQFPSPTVCEFTSLTPLLLNKADLFLFGKVLMFLF</sequence>
<protein>
    <recommendedName>
        <fullName evidence="2">Ig-like domain-containing protein</fullName>
    </recommendedName>
</protein>
<name>A0A669CKW9_ORENI</name>
<keyword evidence="1" id="KW-0812">Transmembrane</keyword>
<keyword evidence="1" id="KW-0472">Membrane</keyword>
<dbReference type="PANTHER" id="PTHR46013">
    <property type="entry name" value="VASCULAR CELL ADHESION MOLECULE 1"/>
    <property type="match status" value="1"/>
</dbReference>
<proteinExistence type="predicted"/>
<reference evidence="3" key="2">
    <citation type="submission" date="2025-08" db="UniProtKB">
        <authorList>
            <consortium name="Ensembl"/>
        </authorList>
    </citation>
    <scope>IDENTIFICATION</scope>
</reference>